<dbReference type="Gene3D" id="2.70.70.10">
    <property type="entry name" value="Glucose Permease (Domain IIA)"/>
    <property type="match status" value="1"/>
</dbReference>
<evidence type="ECO:0000256" key="1">
    <source>
        <dbReference type="ARBA" id="ARBA00022729"/>
    </source>
</evidence>
<dbReference type="OrthoDB" id="5245088at2"/>
<dbReference type="CDD" id="cd12797">
    <property type="entry name" value="M23_peptidase"/>
    <property type="match status" value="1"/>
</dbReference>
<dbReference type="EMBL" id="UESZ01000001">
    <property type="protein sequence ID" value="SSA34664.1"/>
    <property type="molecule type" value="Genomic_DNA"/>
</dbReference>
<dbReference type="GO" id="GO:0004222">
    <property type="term" value="F:metalloendopeptidase activity"/>
    <property type="evidence" value="ECO:0007669"/>
    <property type="project" value="TreeGrafter"/>
</dbReference>
<keyword evidence="1" id="KW-0732">Signal</keyword>
<feature type="domain" description="M23ase beta-sheet core" evidence="2">
    <location>
        <begin position="51"/>
        <end position="141"/>
    </location>
</feature>
<dbReference type="Proteomes" id="UP000250028">
    <property type="component" value="Unassembled WGS sequence"/>
</dbReference>
<evidence type="ECO:0000259" key="2">
    <source>
        <dbReference type="Pfam" id="PF01551"/>
    </source>
</evidence>
<dbReference type="RefSeq" id="WP_109685423.1">
    <property type="nucleotide sequence ID" value="NZ_QGDN01000001.1"/>
</dbReference>
<dbReference type="PANTHER" id="PTHR21666:SF289">
    <property type="entry name" value="L-ALA--D-GLU ENDOPEPTIDASE"/>
    <property type="match status" value="1"/>
</dbReference>
<dbReference type="AlphaFoldDB" id="A0A2Y8ZRX0"/>
<dbReference type="InterPro" id="IPR050570">
    <property type="entry name" value="Cell_wall_metabolism_enzyme"/>
</dbReference>
<protein>
    <submittedName>
        <fullName evidence="3">Peptidase family M23</fullName>
    </submittedName>
</protein>
<proteinExistence type="predicted"/>
<accession>A0A2Y8ZRX0</accession>
<dbReference type="InterPro" id="IPR011055">
    <property type="entry name" value="Dup_hybrid_motif"/>
</dbReference>
<evidence type="ECO:0000313" key="3">
    <source>
        <dbReference type="EMBL" id="SSA34664.1"/>
    </source>
</evidence>
<organism evidence="3 4">
    <name type="scientific">Branchiibius hedensis</name>
    <dbReference type="NCBI Taxonomy" id="672460"/>
    <lineage>
        <taxon>Bacteria</taxon>
        <taxon>Bacillati</taxon>
        <taxon>Actinomycetota</taxon>
        <taxon>Actinomycetes</taxon>
        <taxon>Micrococcales</taxon>
        <taxon>Dermacoccaceae</taxon>
        <taxon>Branchiibius</taxon>
    </lineage>
</organism>
<dbReference type="InterPro" id="IPR016047">
    <property type="entry name" value="M23ase_b-sheet_dom"/>
</dbReference>
<dbReference type="Pfam" id="PF01551">
    <property type="entry name" value="Peptidase_M23"/>
    <property type="match status" value="1"/>
</dbReference>
<dbReference type="SUPFAM" id="SSF51261">
    <property type="entry name" value="Duplicated hybrid motif"/>
    <property type="match status" value="1"/>
</dbReference>
<gene>
    <name evidence="3" type="ORF">SAMN04489750_1989</name>
</gene>
<sequence length="159" mass="16860">MPILLTIVVAIANAVIASSVSTPLSPYDWPILLPHSVVRPFEAPPHPWSAGHRGVDLAATPGTVVTAAGPGIVVFSGVVAGRGVITVRHPDGRRTTYEPLDARLPRSSPVAAGTPIGRLSETGSHCAPRSCLHWGYSSERTSIEIRSRCWPVPRSSCCR</sequence>
<dbReference type="PANTHER" id="PTHR21666">
    <property type="entry name" value="PEPTIDASE-RELATED"/>
    <property type="match status" value="1"/>
</dbReference>
<keyword evidence="4" id="KW-1185">Reference proteome</keyword>
<evidence type="ECO:0000313" key="4">
    <source>
        <dbReference type="Proteomes" id="UP000250028"/>
    </source>
</evidence>
<reference evidence="4" key="1">
    <citation type="submission" date="2016-10" db="EMBL/GenBank/DDBJ databases">
        <authorList>
            <person name="Varghese N."/>
            <person name="Submissions S."/>
        </authorList>
    </citation>
    <scope>NUCLEOTIDE SEQUENCE [LARGE SCALE GENOMIC DNA]</scope>
    <source>
        <strain evidence="4">DSM 22951</strain>
    </source>
</reference>
<name>A0A2Y8ZRX0_9MICO</name>